<dbReference type="RefSeq" id="WP_131013873.1">
    <property type="nucleotide sequence ID" value="NZ_SIRE01000009.1"/>
</dbReference>
<dbReference type="EMBL" id="SIRE01000009">
    <property type="protein sequence ID" value="TBL78514.1"/>
    <property type="molecule type" value="Genomic_DNA"/>
</dbReference>
<comment type="caution">
    <text evidence="4">The sequence shown here is derived from an EMBL/GenBank/DDBJ whole genome shotgun (WGS) entry which is preliminary data.</text>
</comment>
<accession>A0A4Q9DS09</accession>
<dbReference type="GO" id="GO:0042597">
    <property type="term" value="C:periplasmic space"/>
    <property type="evidence" value="ECO:0007669"/>
    <property type="project" value="InterPro"/>
</dbReference>
<reference evidence="4 5" key="1">
    <citation type="submission" date="2019-02" db="EMBL/GenBank/DDBJ databases">
        <title>Paenibacillus sp. nov., isolated from surface-sterilized tissue of Thalictrum simplex L.</title>
        <authorList>
            <person name="Tuo L."/>
        </authorList>
    </citation>
    <scope>NUCLEOTIDE SEQUENCE [LARGE SCALE GENOMIC DNA]</scope>
    <source>
        <strain evidence="4 5">N2SHLJ1</strain>
    </source>
</reference>
<keyword evidence="1" id="KW-0732">Signal</keyword>
<dbReference type="InterPro" id="IPR008929">
    <property type="entry name" value="Chondroitin_lyas"/>
</dbReference>
<sequence length="375" mass="43192">MTDDKIIRRIREQVVLLDREFTIGEAQLALELEPVSITDRVSPESPGTPNDYYSNGDYWWPDPSKPDGLPYIRRDGLSNPNFFSAHRTALRRLRTQTARLASAYKLTGEEKYAKRAVQGLKRFFLEPATRMNPHLLYAQAIPGVCTGRGIGIIDTLHLIDVPYAIEALKQSPALDEETEDGLRNWFAQYLQWMSTHPYGIDEMNTDNNHSVCWFVQAAVFARFTGDEEMLAFCRERYKKVILPSQMQEDGSFPRELGRTKPYGYSIFVLDNMATLCHVLSTPEDNLWTYELEDGRGIGQGFQFLYPYMEDKRKWPYGADVEHFEGWPARIAGLLFASAGLSKPEYFELWSRLDANPSDDEIRRNIAIREPLLWLI</sequence>
<protein>
    <submittedName>
        <fullName evidence="4">Alginate lyase</fullName>
    </submittedName>
</protein>
<evidence type="ECO:0000259" key="3">
    <source>
        <dbReference type="Pfam" id="PF05426"/>
    </source>
</evidence>
<dbReference type="AlphaFoldDB" id="A0A4Q9DS09"/>
<dbReference type="InterPro" id="IPR008397">
    <property type="entry name" value="Alginate_lyase_dom"/>
</dbReference>
<evidence type="ECO:0000256" key="2">
    <source>
        <dbReference type="ARBA" id="ARBA00023239"/>
    </source>
</evidence>
<feature type="domain" description="Alginate lyase" evidence="3">
    <location>
        <begin position="36"/>
        <end position="314"/>
    </location>
</feature>
<name>A0A4Q9DS09_9BACL</name>
<organism evidence="4 5">
    <name type="scientific">Paenibacillus thalictri</name>
    <dbReference type="NCBI Taxonomy" id="2527873"/>
    <lineage>
        <taxon>Bacteria</taxon>
        <taxon>Bacillati</taxon>
        <taxon>Bacillota</taxon>
        <taxon>Bacilli</taxon>
        <taxon>Bacillales</taxon>
        <taxon>Paenibacillaceae</taxon>
        <taxon>Paenibacillus</taxon>
    </lineage>
</organism>
<dbReference type="OrthoDB" id="428577at2"/>
<gene>
    <name evidence="4" type="ORF">EYB31_13480</name>
</gene>
<dbReference type="GO" id="GO:0016829">
    <property type="term" value="F:lyase activity"/>
    <property type="evidence" value="ECO:0007669"/>
    <property type="project" value="UniProtKB-KW"/>
</dbReference>
<evidence type="ECO:0000313" key="4">
    <source>
        <dbReference type="EMBL" id="TBL78514.1"/>
    </source>
</evidence>
<dbReference type="Gene3D" id="1.50.10.100">
    <property type="entry name" value="Chondroitin AC/alginate lyase"/>
    <property type="match status" value="1"/>
</dbReference>
<proteinExistence type="predicted"/>
<dbReference type="Pfam" id="PF05426">
    <property type="entry name" value="Alginate_lyase"/>
    <property type="match status" value="1"/>
</dbReference>
<evidence type="ECO:0000313" key="5">
    <source>
        <dbReference type="Proteomes" id="UP000293142"/>
    </source>
</evidence>
<keyword evidence="2 4" id="KW-0456">Lyase</keyword>
<evidence type="ECO:0000256" key="1">
    <source>
        <dbReference type="ARBA" id="ARBA00022729"/>
    </source>
</evidence>
<keyword evidence="5" id="KW-1185">Reference proteome</keyword>
<dbReference type="Proteomes" id="UP000293142">
    <property type="component" value="Unassembled WGS sequence"/>
</dbReference>
<dbReference type="SUPFAM" id="SSF48230">
    <property type="entry name" value="Chondroitin AC/alginate lyase"/>
    <property type="match status" value="1"/>
</dbReference>